<dbReference type="InterPro" id="IPR001296">
    <property type="entry name" value="Glyco_trans_1"/>
</dbReference>
<feature type="domain" description="Glycosyl transferase family 1" evidence="1">
    <location>
        <begin position="208"/>
        <end position="349"/>
    </location>
</feature>
<evidence type="ECO:0000313" key="2">
    <source>
        <dbReference type="EMBL" id="QHT09661.1"/>
    </source>
</evidence>
<protein>
    <recommendedName>
        <fullName evidence="1">Glycosyl transferase family 1 domain-containing protein</fullName>
    </recommendedName>
</protein>
<dbReference type="Pfam" id="PF20330">
    <property type="entry name" value="DUF6625"/>
    <property type="match status" value="1"/>
</dbReference>
<name>A0A6C0CZB6_9ZZZZ</name>
<dbReference type="InterPro" id="IPR046733">
    <property type="entry name" value="DUF6625"/>
</dbReference>
<dbReference type="EMBL" id="MN739514">
    <property type="protein sequence ID" value="QHT09661.1"/>
    <property type="molecule type" value="Genomic_DNA"/>
</dbReference>
<dbReference type="AlphaFoldDB" id="A0A6C0CZB6"/>
<organism evidence="2">
    <name type="scientific">viral metagenome</name>
    <dbReference type="NCBI Taxonomy" id="1070528"/>
    <lineage>
        <taxon>unclassified sequences</taxon>
        <taxon>metagenomes</taxon>
        <taxon>organismal metagenomes</taxon>
    </lineage>
</organism>
<proteinExistence type="predicted"/>
<sequence>MPIRLHIFGLPYTITRQEFSGDPSTEYILNFGQMMINYNFEVFHYGVETSQPGYTNKNINILTKEEWEKLRIESIMLKENITYEDAVTYLKNPKNSINELATANTPLCVEFNKRLKLNLQANYRDMTTDIICINRGILYNEALNGINCVVVEIGISDKDSSKSFRIFNSNSCLTSTIAIEKCSSPNYWFFIPPPFNITDWRFNLNPFSNNIGFLGHISNHKGCHIIVEIAKRFPNTQFTLCGPGDPNIYLSLPNIVYKSPIYGTERSEYLGQCTAVLLPSTMCEMFSRVAVESQLCGTPVITNNSGAMIEIVKQFRTGLRCNTLADYCHGIKLALDGKFNRVYIRERAAKKYDMYKIGYKYEYALRSIVDVFTPGKKGWYCENSHMNSLQLYYKESVKPKIYLFLPYFGKFPNYFQLYLDSLEVNIGLLVVFIITDIDLTHYKLPLNAIPIFMTLDTLRERLSKMLGEVYEKVINPNNLVQKVYKLVDFKITYPIIFNDLILSHKLTDQDFVGWGDCDLIYGNLHNFINFNENFHIIGGWHGHFTAIRNIDSFKNLFKTVPKYLELCTDNSMTFVTDEIAFRQPLINYLRNNNYKMFYINKCMCDIVPPMFYHLVRPNHPEFKKNFFNNRSPNKNINYVYFSKKDKQLITVYDDGESHETTYCHLQKRSMSLNFTEYTEFYIKEHEFSLVLE</sequence>
<accession>A0A6C0CZB6</accession>
<dbReference type="Pfam" id="PF00534">
    <property type="entry name" value="Glycos_transf_1"/>
    <property type="match status" value="1"/>
</dbReference>
<dbReference type="Gene3D" id="3.40.50.2000">
    <property type="entry name" value="Glycogen Phosphorylase B"/>
    <property type="match status" value="1"/>
</dbReference>
<reference evidence="2" key="1">
    <citation type="journal article" date="2020" name="Nature">
        <title>Giant virus diversity and host interactions through global metagenomics.</title>
        <authorList>
            <person name="Schulz F."/>
            <person name="Roux S."/>
            <person name="Paez-Espino D."/>
            <person name="Jungbluth S."/>
            <person name="Walsh D.A."/>
            <person name="Denef V.J."/>
            <person name="McMahon K.D."/>
            <person name="Konstantinidis K.T."/>
            <person name="Eloe-Fadrosh E.A."/>
            <person name="Kyrpides N.C."/>
            <person name="Woyke T."/>
        </authorList>
    </citation>
    <scope>NUCLEOTIDE SEQUENCE</scope>
    <source>
        <strain evidence="2">GVMAG-M-3300023174-102</strain>
    </source>
</reference>
<dbReference type="PANTHER" id="PTHR12526">
    <property type="entry name" value="GLYCOSYLTRANSFERASE"/>
    <property type="match status" value="1"/>
</dbReference>
<dbReference type="GO" id="GO:0016757">
    <property type="term" value="F:glycosyltransferase activity"/>
    <property type="evidence" value="ECO:0007669"/>
    <property type="project" value="InterPro"/>
</dbReference>
<evidence type="ECO:0000259" key="1">
    <source>
        <dbReference type="Pfam" id="PF00534"/>
    </source>
</evidence>
<dbReference type="SUPFAM" id="SSF53756">
    <property type="entry name" value="UDP-Glycosyltransferase/glycogen phosphorylase"/>
    <property type="match status" value="1"/>
</dbReference>